<sequence length="98" mass="11239">MAATSAQSCVRYCITQQHTEHVLDVAASLEVGKASQTRPSSREQCSRYFFSATTDSNDETTGRWRCTLFQSMYAQEEGRGYTNLLNRNRAQHRNRELQ</sequence>
<gene>
    <name evidence="1" type="ORF">H257_12665</name>
</gene>
<organism evidence="1">
    <name type="scientific">Aphanomyces astaci</name>
    <name type="common">Crayfish plague agent</name>
    <dbReference type="NCBI Taxonomy" id="112090"/>
    <lineage>
        <taxon>Eukaryota</taxon>
        <taxon>Sar</taxon>
        <taxon>Stramenopiles</taxon>
        <taxon>Oomycota</taxon>
        <taxon>Saprolegniomycetes</taxon>
        <taxon>Saprolegniales</taxon>
        <taxon>Verrucalvaceae</taxon>
        <taxon>Aphanomyces</taxon>
    </lineage>
</organism>
<protein>
    <submittedName>
        <fullName evidence="1">Uncharacterized protein</fullName>
    </submittedName>
</protein>
<dbReference type="AlphaFoldDB" id="W4FZI8"/>
<evidence type="ECO:0000313" key="1">
    <source>
        <dbReference type="EMBL" id="ETV72189.1"/>
    </source>
</evidence>
<accession>W4FZI8</accession>
<dbReference type="GeneID" id="20814661"/>
<dbReference type="RefSeq" id="XP_009838257.1">
    <property type="nucleotide sequence ID" value="XM_009839955.1"/>
</dbReference>
<dbReference type="VEuPathDB" id="FungiDB:H257_12665"/>
<reference evidence="1" key="1">
    <citation type="submission" date="2013-12" db="EMBL/GenBank/DDBJ databases">
        <title>The Genome Sequence of Aphanomyces astaci APO3.</title>
        <authorList>
            <consortium name="The Broad Institute Genomics Platform"/>
            <person name="Russ C."/>
            <person name="Tyler B."/>
            <person name="van West P."/>
            <person name="Dieguez-Uribeondo J."/>
            <person name="Young S.K."/>
            <person name="Zeng Q."/>
            <person name="Gargeya S."/>
            <person name="Fitzgerald M."/>
            <person name="Abouelleil A."/>
            <person name="Alvarado L."/>
            <person name="Chapman S.B."/>
            <person name="Gainer-Dewar J."/>
            <person name="Goldberg J."/>
            <person name="Griggs A."/>
            <person name="Gujja S."/>
            <person name="Hansen M."/>
            <person name="Howarth C."/>
            <person name="Imamovic A."/>
            <person name="Ireland A."/>
            <person name="Larimer J."/>
            <person name="McCowan C."/>
            <person name="Murphy C."/>
            <person name="Pearson M."/>
            <person name="Poon T.W."/>
            <person name="Priest M."/>
            <person name="Roberts A."/>
            <person name="Saif S."/>
            <person name="Shea T."/>
            <person name="Sykes S."/>
            <person name="Wortman J."/>
            <person name="Nusbaum C."/>
            <person name="Birren B."/>
        </authorList>
    </citation>
    <scope>NUCLEOTIDE SEQUENCE [LARGE SCALE GENOMIC DNA]</scope>
    <source>
        <strain evidence="1">APO3</strain>
    </source>
</reference>
<proteinExistence type="predicted"/>
<name>W4FZI8_APHAT</name>
<dbReference type="OrthoDB" id="125057at2759"/>
<dbReference type="EMBL" id="KI913155">
    <property type="protein sequence ID" value="ETV72189.1"/>
    <property type="molecule type" value="Genomic_DNA"/>
</dbReference>